<keyword evidence="4" id="KW-1185">Reference proteome</keyword>
<keyword evidence="1" id="KW-1133">Transmembrane helix</keyword>
<feature type="transmembrane region" description="Helical" evidence="1">
    <location>
        <begin position="15"/>
        <end position="36"/>
    </location>
</feature>
<feature type="domain" description="EamA" evidence="2">
    <location>
        <begin position="156"/>
        <end position="279"/>
    </location>
</feature>
<feature type="transmembrane region" description="Helical" evidence="1">
    <location>
        <begin position="90"/>
        <end position="117"/>
    </location>
</feature>
<dbReference type="Pfam" id="PF00892">
    <property type="entry name" value="EamA"/>
    <property type="match status" value="2"/>
</dbReference>
<name>A0ABQ5TZZ4_9PROT</name>
<protein>
    <submittedName>
        <fullName evidence="3">Membrane protein</fullName>
    </submittedName>
</protein>
<feature type="transmembrane region" description="Helical" evidence="1">
    <location>
        <begin position="186"/>
        <end position="206"/>
    </location>
</feature>
<keyword evidence="1" id="KW-0472">Membrane</keyword>
<evidence type="ECO:0000256" key="1">
    <source>
        <dbReference type="SAM" id="Phobius"/>
    </source>
</evidence>
<feature type="transmembrane region" description="Helical" evidence="1">
    <location>
        <begin position="212"/>
        <end position="231"/>
    </location>
</feature>
<feature type="transmembrane region" description="Helical" evidence="1">
    <location>
        <begin position="129"/>
        <end position="146"/>
    </location>
</feature>
<proteinExistence type="predicted"/>
<evidence type="ECO:0000313" key="3">
    <source>
        <dbReference type="EMBL" id="GLQ05445.1"/>
    </source>
</evidence>
<feature type="domain" description="EamA" evidence="2">
    <location>
        <begin position="14"/>
        <end position="146"/>
    </location>
</feature>
<dbReference type="EMBL" id="BSNF01000001">
    <property type="protein sequence ID" value="GLQ05445.1"/>
    <property type="molecule type" value="Genomic_DNA"/>
</dbReference>
<evidence type="ECO:0000259" key="2">
    <source>
        <dbReference type="Pfam" id="PF00892"/>
    </source>
</evidence>
<dbReference type="InterPro" id="IPR037185">
    <property type="entry name" value="EmrE-like"/>
</dbReference>
<gene>
    <name evidence="3" type="ORF">GCM10007924_06660</name>
</gene>
<dbReference type="InterPro" id="IPR000620">
    <property type="entry name" value="EamA_dom"/>
</dbReference>
<organism evidence="3 4">
    <name type="scientific">Sneathiella chinensis</name>
    <dbReference type="NCBI Taxonomy" id="349750"/>
    <lineage>
        <taxon>Bacteria</taxon>
        <taxon>Pseudomonadati</taxon>
        <taxon>Pseudomonadota</taxon>
        <taxon>Alphaproteobacteria</taxon>
        <taxon>Sneathiellales</taxon>
        <taxon>Sneathiellaceae</taxon>
        <taxon>Sneathiella</taxon>
    </lineage>
</organism>
<dbReference type="PANTHER" id="PTHR22911">
    <property type="entry name" value="ACYL-MALONYL CONDENSING ENZYME-RELATED"/>
    <property type="match status" value="1"/>
</dbReference>
<comment type="caution">
    <text evidence="3">The sequence shown here is derived from an EMBL/GenBank/DDBJ whole genome shotgun (WGS) entry which is preliminary data.</text>
</comment>
<dbReference type="RefSeq" id="WP_169559445.1">
    <property type="nucleotide sequence ID" value="NZ_BSNF01000001.1"/>
</dbReference>
<dbReference type="SUPFAM" id="SSF103481">
    <property type="entry name" value="Multidrug resistance efflux transporter EmrE"/>
    <property type="match status" value="2"/>
</dbReference>
<feature type="transmembrane region" description="Helical" evidence="1">
    <location>
        <begin position="48"/>
        <end position="70"/>
    </location>
</feature>
<feature type="transmembrane region" description="Helical" evidence="1">
    <location>
        <begin position="243"/>
        <end position="263"/>
    </location>
</feature>
<reference evidence="3" key="1">
    <citation type="journal article" date="2014" name="Int. J. Syst. Evol. Microbiol.">
        <title>Complete genome of a new Firmicutes species belonging to the dominant human colonic microbiota ('Ruminococcus bicirculans') reveals two chromosomes and a selective capacity to utilize plant glucans.</title>
        <authorList>
            <consortium name="NISC Comparative Sequencing Program"/>
            <person name="Wegmann U."/>
            <person name="Louis P."/>
            <person name="Goesmann A."/>
            <person name="Henrissat B."/>
            <person name="Duncan S.H."/>
            <person name="Flint H.J."/>
        </authorList>
    </citation>
    <scope>NUCLEOTIDE SEQUENCE</scope>
    <source>
        <strain evidence="3">NBRC 103408</strain>
    </source>
</reference>
<dbReference type="Proteomes" id="UP001161409">
    <property type="component" value="Unassembled WGS sequence"/>
</dbReference>
<keyword evidence="1" id="KW-0812">Transmembrane</keyword>
<dbReference type="PANTHER" id="PTHR22911:SF103">
    <property type="entry name" value="BLR2811 PROTEIN"/>
    <property type="match status" value="1"/>
</dbReference>
<reference evidence="3" key="2">
    <citation type="submission" date="2023-01" db="EMBL/GenBank/DDBJ databases">
        <title>Draft genome sequence of Sneathiella chinensis strain NBRC 103408.</title>
        <authorList>
            <person name="Sun Q."/>
            <person name="Mori K."/>
        </authorList>
    </citation>
    <scope>NUCLEOTIDE SEQUENCE</scope>
    <source>
        <strain evidence="3">NBRC 103408</strain>
    </source>
</reference>
<accession>A0ABQ5TZZ4</accession>
<feature type="transmembrane region" description="Helical" evidence="1">
    <location>
        <begin position="152"/>
        <end position="174"/>
    </location>
</feature>
<sequence>MKNTNEFSSNNVHGIIYMMLAILMLSSMDAVAKWLVEADYSPFQIISLRGMINLVILMMILPFMGGIARIKTSRPWAHGGRSAIGFFAPIFFYASLSSMALAEATAVFFVSPFIMTALSVPLFGEKVGIHRWAAILIGFAGVLYIVQPTSDVFNPAALLVLGAALCYSLMMLWSRSLGRTEHTITIMFYINVGSAVLGGVALPFVWKSMSVPDMGVIGLMALLSMAGHYFIIKAFTTGEVGVITPFEYTGLLWAVLLGYVIFGEIPAEVVWTGMALIGGSGLYLVYRENRAHRANRAHRKGRD</sequence>
<evidence type="ECO:0000313" key="4">
    <source>
        <dbReference type="Proteomes" id="UP001161409"/>
    </source>
</evidence>
<feature type="transmembrane region" description="Helical" evidence="1">
    <location>
        <begin position="269"/>
        <end position="286"/>
    </location>
</feature>